<proteinExistence type="predicted"/>
<evidence type="ECO:0000256" key="1">
    <source>
        <dbReference type="SAM" id="Phobius"/>
    </source>
</evidence>
<name>A0A1F7UZB4_9BACT</name>
<organism evidence="2 3">
    <name type="scientific">Candidatus Uhrbacteria bacterium RIFCSPLOWO2_01_FULL_47_25</name>
    <dbReference type="NCBI Taxonomy" id="1802402"/>
    <lineage>
        <taxon>Bacteria</taxon>
        <taxon>Candidatus Uhriibacteriota</taxon>
    </lineage>
</organism>
<evidence type="ECO:0000313" key="2">
    <source>
        <dbReference type="EMBL" id="OGL83077.1"/>
    </source>
</evidence>
<feature type="transmembrane region" description="Helical" evidence="1">
    <location>
        <begin position="96"/>
        <end position="114"/>
    </location>
</feature>
<sequence>MTSFGNQLHLWARTHLLLGKFTRFVFYASLVLLGWYYIDSADALGTEMENIKLGQIFNVLIGLGIIIIALFAFFHFPEEANPLAEYGIYRTVWGNLGIFIIIICALIYGWLFFYNHFDRPFFERIILLYNEQSTRGERLLNYFFKK</sequence>
<protein>
    <submittedName>
        <fullName evidence="2">Uncharacterized protein</fullName>
    </submittedName>
</protein>
<comment type="caution">
    <text evidence="2">The sequence shown here is derived from an EMBL/GenBank/DDBJ whole genome shotgun (WGS) entry which is preliminary data.</text>
</comment>
<dbReference type="Proteomes" id="UP000176846">
    <property type="component" value="Unassembled WGS sequence"/>
</dbReference>
<gene>
    <name evidence="2" type="ORF">A2936_05180</name>
</gene>
<feature type="transmembrane region" description="Helical" evidence="1">
    <location>
        <begin position="20"/>
        <end position="38"/>
    </location>
</feature>
<keyword evidence="1" id="KW-0472">Membrane</keyword>
<keyword evidence="1" id="KW-1133">Transmembrane helix</keyword>
<evidence type="ECO:0000313" key="3">
    <source>
        <dbReference type="Proteomes" id="UP000176846"/>
    </source>
</evidence>
<feature type="transmembrane region" description="Helical" evidence="1">
    <location>
        <begin position="59"/>
        <end position="76"/>
    </location>
</feature>
<dbReference type="EMBL" id="MGEK01000003">
    <property type="protein sequence ID" value="OGL83077.1"/>
    <property type="molecule type" value="Genomic_DNA"/>
</dbReference>
<keyword evidence="1" id="KW-0812">Transmembrane</keyword>
<reference evidence="2 3" key="1">
    <citation type="journal article" date="2016" name="Nat. Commun.">
        <title>Thousands of microbial genomes shed light on interconnected biogeochemical processes in an aquifer system.</title>
        <authorList>
            <person name="Anantharaman K."/>
            <person name="Brown C.T."/>
            <person name="Hug L.A."/>
            <person name="Sharon I."/>
            <person name="Castelle C.J."/>
            <person name="Probst A.J."/>
            <person name="Thomas B.C."/>
            <person name="Singh A."/>
            <person name="Wilkins M.J."/>
            <person name="Karaoz U."/>
            <person name="Brodie E.L."/>
            <person name="Williams K.H."/>
            <person name="Hubbard S.S."/>
            <person name="Banfield J.F."/>
        </authorList>
    </citation>
    <scope>NUCLEOTIDE SEQUENCE [LARGE SCALE GENOMIC DNA]</scope>
</reference>
<dbReference type="AlphaFoldDB" id="A0A1F7UZB4"/>
<accession>A0A1F7UZB4</accession>